<dbReference type="InterPro" id="IPR053206">
    <property type="entry name" value="Dimeric_xanthone_biosynth"/>
</dbReference>
<dbReference type="PANTHER" id="PTHR38048">
    <property type="entry name" value="EXPRESSED PROTEIN"/>
    <property type="match status" value="1"/>
</dbReference>
<evidence type="ECO:0000313" key="3">
    <source>
        <dbReference type="Proteomes" id="UP000605361"/>
    </source>
</evidence>
<name>A0A931AMS6_9ACTN</name>
<accession>A0A931AMS6</accession>
<gene>
    <name evidence="2" type="ORF">ITP53_55525</name>
</gene>
<dbReference type="InterPro" id="IPR012312">
    <property type="entry name" value="Hemerythrin-like"/>
</dbReference>
<dbReference type="AlphaFoldDB" id="A0A931AMS6"/>
<dbReference type="PANTHER" id="PTHR38048:SF2">
    <property type="entry name" value="HEMERYTHRIN-LIKE DOMAIN-CONTAINING PROTEIN"/>
    <property type="match status" value="1"/>
</dbReference>
<proteinExistence type="predicted"/>
<dbReference type="CDD" id="cd12108">
    <property type="entry name" value="Hr-like"/>
    <property type="match status" value="1"/>
</dbReference>
<comment type="caution">
    <text evidence="2">The sequence shown here is derived from an EMBL/GenBank/DDBJ whole genome shotgun (WGS) entry which is preliminary data.</text>
</comment>
<reference evidence="2" key="1">
    <citation type="submission" date="2020-11" db="EMBL/GenBank/DDBJ databases">
        <title>Whole-genome analyses of Nonomuraea sp. K274.</title>
        <authorList>
            <person name="Veyisoglu A."/>
        </authorList>
    </citation>
    <scope>NUCLEOTIDE SEQUENCE</scope>
    <source>
        <strain evidence="2">K274</strain>
    </source>
</reference>
<feature type="domain" description="Hemerythrin-like" evidence="1">
    <location>
        <begin position="19"/>
        <end position="161"/>
    </location>
</feature>
<organism evidence="2 3">
    <name type="scientific">Nonomuraea cypriaca</name>
    <dbReference type="NCBI Taxonomy" id="1187855"/>
    <lineage>
        <taxon>Bacteria</taxon>
        <taxon>Bacillati</taxon>
        <taxon>Actinomycetota</taxon>
        <taxon>Actinomycetes</taxon>
        <taxon>Streptosporangiales</taxon>
        <taxon>Streptosporangiaceae</taxon>
        <taxon>Nonomuraea</taxon>
    </lineage>
</organism>
<evidence type="ECO:0000313" key="2">
    <source>
        <dbReference type="EMBL" id="MBF8194715.1"/>
    </source>
</evidence>
<sequence length="169" mass="18949">PRPDPGRSYTPQEQANGRHLVDVHDHLRAELTQLRDLVDQVAAGTIDAGAARSHINTLTMRQNNWTLGAYCESYCRLVTMHHTAEDSMVFPRLRRAEPGLAPVLSRLQEEHQAIHKVIDRVDRALVAFVGDPGTLDDLRTAVDLLTDGLLSHLSYEEHELVEPLTRHGL</sequence>
<dbReference type="Pfam" id="PF01814">
    <property type="entry name" value="Hemerythrin"/>
    <property type="match status" value="1"/>
</dbReference>
<dbReference type="RefSeq" id="WP_195903517.1">
    <property type="nucleotide sequence ID" value="NZ_JADOGI010000547.1"/>
</dbReference>
<dbReference type="Gene3D" id="1.20.120.520">
    <property type="entry name" value="nmb1532 protein domain like"/>
    <property type="match status" value="1"/>
</dbReference>
<keyword evidence="3" id="KW-1185">Reference proteome</keyword>
<feature type="non-terminal residue" evidence="2">
    <location>
        <position position="1"/>
    </location>
</feature>
<dbReference type="EMBL" id="JADOGI010000547">
    <property type="protein sequence ID" value="MBF8194715.1"/>
    <property type="molecule type" value="Genomic_DNA"/>
</dbReference>
<dbReference type="Proteomes" id="UP000605361">
    <property type="component" value="Unassembled WGS sequence"/>
</dbReference>
<evidence type="ECO:0000259" key="1">
    <source>
        <dbReference type="Pfam" id="PF01814"/>
    </source>
</evidence>
<protein>
    <submittedName>
        <fullName evidence="2">Hemerythrin domain-containing protein</fullName>
    </submittedName>
</protein>